<organism evidence="3 4">
    <name type="scientific">Falsiroseomonas frigidaquae</name>
    <dbReference type="NCBI Taxonomy" id="487318"/>
    <lineage>
        <taxon>Bacteria</taxon>
        <taxon>Pseudomonadati</taxon>
        <taxon>Pseudomonadota</taxon>
        <taxon>Alphaproteobacteria</taxon>
        <taxon>Acetobacterales</taxon>
        <taxon>Roseomonadaceae</taxon>
        <taxon>Falsiroseomonas</taxon>
    </lineage>
</organism>
<feature type="compositionally biased region" description="Low complexity" evidence="1">
    <location>
        <begin position="334"/>
        <end position="382"/>
    </location>
</feature>
<protein>
    <submittedName>
        <fullName evidence="3">DUF4340 domain-containing protein</fullName>
    </submittedName>
</protein>
<accession>A0ABX1F475</accession>
<dbReference type="Pfam" id="PF14238">
    <property type="entry name" value="DUF4340"/>
    <property type="match status" value="1"/>
</dbReference>
<sequence>MRRRTLLALGGAAAAAVGGAILLTPDRASPPPTSASDLAFPGLAPRLANAATIEVKRHDGTLLVRRNAADTWVLPAKADYPVRPERVRELLVGLTELRLTEPRTANPEMLDRLGLDDPSRPAATSSLLRLLDAQGGVIAELVVGRRRVRVQGNVPESVYVRRPEETQAWLAEGRLPLDADPNLWIDRDLANIPRDRVRGATVMRQGEAPLILRRGADTDAPLAVLEPTTTPELDEISLDEVARGFEFLTFLDVRKAAEIPGERIGEGRFELTDNLRITVTAHKDGETLWATLAAEGDEEAARLNARWQGWAYQLGQWKEKAFVPRLEDLRKQEATAPAQTDAAQPTASEPATPGTGAPATATPGTGTPGTTGAAPESPATPQ</sequence>
<reference evidence="3 4" key="1">
    <citation type="submission" date="2020-03" db="EMBL/GenBank/DDBJ databases">
        <title>Roseomonas selenitidurans sp. nov. isolated from soil.</title>
        <authorList>
            <person name="Liu H."/>
        </authorList>
    </citation>
    <scope>NUCLEOTIDE SEQUENCE [LARGE SCALE GENOMIC DNA]</scope>
    <source>
        <strain evidence="3 4">JCM 15073</strain>
    </source>
</reference>
<gene>
    <name evidence="3" type="ORF">HB662_20355</name>
</gene>
<evidence type="ECO:0000256" key="1">
    <source>
        <dbReference type="SAM" id="MobiDB-lite"/>
    </source>
</evidence>
<evidence type="ECO:0000313" key="4">
    <source>
        <dbReference type="Proteomes" id="UP000765160"/>
    </source>
</evidence>
<feature type="region of interest" description="Disordered" evidence="1">
    <location>
        <begin position="332"/>
        <end position="382"/>
    </location>
</feature>
<evidence type="ECO:0000313" key="3">
    <source>
        <dbReference type="EMBL" id="NKE47142.1"/>
    </source>
</evidence>
<dbReference type="Proteomes" id="UP000765160">
    <property type="component" value="Unassembled WGS sequence"/>
</dbReference>
<dbReference type="RefSeq" id="WP_168052178.1">
    <property type="nucleotide sequence ID" value="NZ_JAATJR010000006.1"/>
</dbReference>
<proteinExistence type="predicted"/>
<evidence type="ECO:0000259" key="2">
    <source>
        <dbReference type="Pfam" id="PF14238"/>
    </source>
</evidence>
<name>A0ABX1F475_9PROT</name>
<feature type="domain" description="DUF4340" evidence="2">
    <location>
        <begin position="72"/>
        <end position="256"/>
    </location>
</feature>
<dbReference type="EMBL" id="JAAVTX010000006">
    <property type="protein sequence ID" value="NKE47142.1"/>
    <property type="molecule type" value="Genomic_DNA"/>
</dbReference>
<comment type="caution">
    <text evidence="3">The sequence shown here is derived from an EMBL/GenBank/DDBJ whole genome shotgun (WGS) entry which is preliminary data.</text>
</comment>
<dbReference type="InterPro" id="IPR025641">
    <property type="entry name" value="DUF4340"/>
</dbReference>
<keyword evidence="4" id="KW-1185">Reference proteome</keyword>